<feature type="signal peptide" evidence="4">
    <location>
        <begin position="1"/>
        <end position="32"/>
    </location>
</feature>
<feature type="chain" id="PRO_5021049791" description="Lipopolysaccharide export system protein LptA" evidence="4">
    <location>
        <begin position="33"/>
        <end position="189"/>
    </location>
</feature>
<keyword evidence="3 4" id="KW-0574">Periplasm</keyword>
<dbReference type="OrthoDB" id="9795964at2"/>
<dbReference type="Proteomes" id="UP000294963">
    <property type="component" value="Unassembled WGS sequence"/>
</dbReference>
<dbReference type="GO" id="GO:0043165">
    <property type="term" value="P:Gram-negative-bacterium-type cell outer membrane assembly"/>
    <property type="evidence" value="ECO:0007669"/>
    <property type="project" value="UniProtKB-UniRule"/>
</dbReference>
<sequence length="189" mass="19921" precursor="true">MLHNKLYNLSTTLLKPTAVSAALLLASVSAWALPSDRSQQISLVADHATYSDKTGVTTYSGNVVIEQGTMKVQAASIVAQLNKNKQMSTITANGGPAKFQQQLESNRGIARGEAQKIIYYAETGIITLVGNAYLYQDGASIRSNTLKYSMNKGDIEASGASNSQGAAGKGRVQIIIPPSSSKSAPGVRD</sequence>
<evidence type="ECO:0000256" key="4">
    <source>
        <dbReference type="HAMAP-Rule" id="MF_01914"/>
    </source>
</evidence>
<dbReference type="HAMAP" id="MF_01914">
    <property type="entry name" value="LPS_assembly_LptA"/>
    <property type="match status" value="1"/>
</dbReference>
<evidence type="ECO:0000313" key="7">
    <source>
        <dbReference type="EMBL" id="TCM60904.1"/>
    </source>
</evidence>
<dbReference type="PANTHER" id="PTHR36504">
    <property type="entry name" value="LIPOPOLYSACCHARIDE EXPORT SYSTEM PROTEIN LPTA"/>
    <property type="match status" value="1"/>
</dbReference>
<dbReference type="InterPro" id="IPR014340">
    <property type="entry name" value="LptA"/>
</dbReference>
<dbReference type="GO" id="GO:0030288">
    <property type="term" value="C:outer membrane-bounded periplasmic space"/>
    <property type="evidence" value="ECO:0007669"/>
    <property type="project" value="TreeGrafter"/>
</dbReference>
<evidence type="ECO:0000259" key="6">
    <source>
        <dbReference type="Pfam" id="PF03968"/>
    </source>
</evidence>
<gene>
    <name evidence="4" type="primary">lptA</name>
    <name evidence="7" type="ORF">EC844_13025</name>
</gene>
<accession>A0A4R1XBE6</accession>
<keyword evidence="8" id="KW-1185">Reference proteome</keyword>
<dbReference type="PANTHER" id="PTHR36504:SF1">
    <property type="entry name" value="LIPOPOLYSACCHARIDE EXPORT SYSTEM PROTEIN LPTA"/>
    <property type="match status" value="1"/>
</dbReference>
<evidence type="ECO:0000256" key="2">
    <source>
        <dbReference type="ARBA" id="ARBA00022729"/>
    </source>
</evidence>
<dbReference type="Gene3D" id="2.60.450.10">
    <property type="entry name" value="Lipopolysaccharide (LPS) transport protein A like domain"/>
    <property type="match status" value="1"/>
</dbReference>
<dbReference type="GO" id="GO:0017089">
    <property type="term" value="F:glycolipid transfer activity"/>
    <property type="evidence" value="ECO:0007669"/>
    <property type="project" value="TreeGrafter"/>
</dbReference>
<dbReference type="EMBL" id="SLVJ01000030">
    <property type="protein sequence ID" value="TCM60904.1"/>
    <property type="molecule type" value="Genomic_DNA"/>
</dbReference>
<reference evidence="7 8" key="1">
    <citation type="submission" date="2019-03" db="EMBL/GenBank/DDBJ databases">
        <title>Genomic analyses of the natural microbiome of Caenorhabditis elegans.</title>
        <authorList>
            <person name="Samuel B."/>
        </authorList>
    </citation>
    <scope>NUCLEOTIDE SEQUENCE [LARGE SCALE GENOMIC DNA]</scope>
    <source>
        <strain evidence="7 8">JUb89</strain>
    </source>
</reference>
<comment type="subunit">
    <text evidence="4">Component of the lipopolysaccharide transport and assembly complex.</text>
</comment>
<dbReference type="GO" id="GO:0015920">
    <property type="term" value="P:lipopolysaccharide transport"/>
    <property type="evidence" value="ECO:0007669"/>
    <property type="project" value="UniProtKB-UniRule"/>
</dbReference>
<dbReference type="AlphaFoldDB" id="A0A4R1XBE6"/>
<comment type="caution">
    <text evidence="7">The sequence shown here is derived from an EMBL/GenBank/DDBJ whole genome shotgun (WGS) entry which is preliminary data.</text>
</comment>
<dbReference type="Pfam" id="PF03968">
    <property type="entry name" value="LptD_N"/>
    <property type="match status" value="1"/>
</dbReference>
<keyword evidence="1 4" id="KW-0813">Transport</keyword>
<dbReference type="GO" id="GO:0001530">
    <property type="term" value="F:lipopolysaccharide binding"/>
    <property type="evidence" value="ECO:0007669"/>
    <property type="project" value="InterPro"/>
</dbReference>
<dbReference type="GO" id="GO:0009279">
    <property type="term" value="C:cell outer membrane"/>
    <property type="evidence" value="ECO:0007669"/>
    <property type="project" value="TreeGrafter"/>
</dbReference>
<protein>
    <recommendedName>
        <fullName evidence="4">Lipopolysaccharide export system protein LptA</fullName>
    </recommendedName>
</protein>
<comment type="similarity">
    <text evidence="4">Belongs to the LptA family.</text>
</comment>
<feature type="domain" description="Organic solvent tolerance-like N-terminal" evidence="6">
    <location>
        <begin position="44"/>
        <end position="153"/>
    </location>
</feature>
<dbReference type="NCBIfam" id="TIGR03002">
    <property type="entry name" value="outer_YhbN_LptA"/>
    <property type="match status" value="1"/>
</dbReference>
<organism evidence="7 8">
    <name type="scientific">Acinetobacter calcoaceticus</name>
    <dbReference type="NCBI Taxonomy" id="471"/>
    <lineage>
        <taxon>Bacteria</taxon>
        <taxon>Pseudomonadati</taxon>
        <taxon>Pseudomonadota</taxon>
        <taxon>Gammaproteobacteria</taxon>
        <taxon>Moraxellales</taxon>
        <taxon>Moraxellaceae</taxon>
        <taxon>Acinetobacter</taxon>
        <taxon>Acinetobacter calcoaceticus/baumannii complex</taxon>
    </lineage>
</organism>
<evidence type="ECO:0000256" key="5">
    <source>
        <dbReference type="SAM" id="MobiDB-lite"/>
    </source>
</evidence>
<keyword evidence="2 4" id="KW-0732">Signal</keyword>
<name>A0A4R1XBE6_ACICA</name>
<dbReference type="InterPro" id="IPR005653">
    <property type="entry name" value="OstA-like_N"/>
</dbReference>
<evidence type="ECO:0000256" key="3">
    <source>
        <dbReference type="ARBA" id="ARBA00022764"/>
    </source>
</evidence>
<comment type="function">
    <text evidence="4">Involved in the assembly of lipopolysaccharide (LPS). Required for the translocation of LPS from the inner membrane to the outer membrane. May form a bridge between the inner membrane and the outer membrane, via interactions with LptC and LptD, thereby facilitating LPS transfer across the periplasm.</text>
</comment>
<dbReference type="InterPro" id="IPR052037">
    <property type="entry name" value="LPS_export_LptA"/>
</dbReference>
<comment type="subcellular location">
    <subcellularLocation>
        <location evidence="4">Periplasm</location>
    </subcellularLocation>
</comment>
<proteinExistence type="inferred from homology"/>
<evidence type="ECO:0000256" key="1">
    <source>
        <dbReference type="ARBA" id="ARBA00022448"/>
    </source>
</evidence>
<feature type="region of interest" description="Disordered" evidence="5">
    <location>
        <begin position="157"/>
        <end position="189"/>
    </location>
</feature>
<evidence type="ECO:0000313" key="8">
    <source>
        <dbReference type="Proteomes" id="UP000294963"/>
    </source>
</evidence>